<evidence type="ECO:0000313" key="2">
    <source>
        <dbReference type="EMBL" id="TWT60663.1"/>
    </source>
</evidence>
<evidence type="ECO:0000313" key="3">
    <source>
        <dbReference type="Proteomes" id="UP000316095"/>
    </source>
</evidence>
<organism evidence="2 3">
    <name type="scientific">Rubinisphaera italica</name>
    <dbReference type="NCBI Taxonomy" id="2527969"/>
    <lineage>
        <taxon>Bacteria</taxon>
        <taxon>Pseudomonadati</taxon>
        <taxon>Planctomycetota</taxon>
        <taxon>Planctomycetia</taxon>
        <taxon>Planctomycetales</taxon>
        <taxon>Planctomycetaceae</taxon>
        <taxon>Rubinisphaera</taxon>
    </lineage>
</organism>
<dbReference type="RefSeq" id="WP_146502756.1">
    <property type="nucleotide sequence ID" value="NZ_SJPG01000001.1"/>
</dbReference>
<dbReference type="EMBL" id="SJPG01000001">
    <property type="protein sequence ID" value="TWT60663.1"/>
    <property type="molecule type" value="Genomic_DNA"/>
</dbReference>
<protein>
    <submittedName>
        <fullName evidence="2">Uncharacterized protein</fullName>
    </submittedName>
</protein>
<dbReference type="Proteomes" id="UP000316095">
    <property type="component" value="Unassembled WGS sequence"/>
</dbReference>
<evidence type="ECO:0000256" key="1">
    <source>
        <dbReference type="SAM" id="Phobius"/>
    </source>
</evidence>
<dbReference type="OrthoDB" id="285304at2"/>
<feature type="transmembrane region" description="Helical" evidence="1">
    <location>
        <begin position="6"/>
        <end position="24"/>
    </location>
</feature>
<name>A0A5C5XEC7_9PLAN</name>
<sequence>MFLKLISWIALAATIVPCLLYFSGMIRHETVIISALVGTVVWFVITPLWMGRDLPVDAKDIEI</sequence>
<dbReference type="AlphaFoldDB" id="A0A5C5XEC7"/>
<feature type="transmembrane region" description="Helical" evidence="1">
    <location>
        <begin position="31"/>
        <end position="50"/>
    </location>
</feature>
<accession>A0A5C5XEC7</accession>
<keyword evidence="1" id="KW-1133">Transmembrane helix</keyword>
<comment type="caution">
    <text evidence="2">The sequence shown here is derived from an EMBL/GenBank/DDBJ whole genome shotgun (WGS) entry which is preliminary data.</text>
</comment>
<gene>
    <name evidence="2" type="ORF">Pan54_13770</name>
</gene>
<keyword evidence="1" id="KW-0812">Transmembrane</keyword>
<keyword evidence="1" id="KW-0472">Membrane</keyword>
<keyword evidence="3" id="KW-1185">Reference proteome</keyword>
<proteinExistence type="predicted"/>
<reference evidence="2 3" key="1">
    <citation type="submission" date="2019-02" db="EMBL/GenBank/DDBJ databases">
        <title>Deep-cultivation of Planctomycetes and their phenomic and genomic characterization uncovers novel biology.</title>
        <authorList>
            <person name="Wiegand S."/>
            <person name="Jogler M."/>
            <person name="Boedeker C."/>
            <person name="Pinto D."/>
            <person name="Vollmers J."/>
            <person name="Rivas-Marin E."/>
            <person name="Kohn T."/>
            <person name="Peeters S.H."/>
            <person name="Heuer A."/>
            <person name="Rast P."/>
            <person name="Oberbeckmann S."/>
            <person name="Bunk B."/>
            <person name="Jeske O."/>
            <person name="Meyerdierks A."/>
            <person name="Storesund J.E."/>
            <person name="Kallscheuer N."/>
            <person name="Luecker S."/>
            <person name="Lage O.M."/>
            <person name="Pohl T."/>
            <person name="Merkel B.J."/>
            <person name="Hornburger P."/>
            <person name="Mueller R.-W."/>
            <person name="Bruemmer F."/>
            <person name="Labrenz M."/>
            <person name="Spormann A.M."/>
            <person name="Op Den Camp H."/>
            <person name="Overmann J."/>
            <person name="Amann R."/>
            <person name="Jetten M.S.M."/>
            <person name="Mascher T."/>
            <person name="Medema M.H."/>
            <person name="Devos D.P."/>
            <person name="Kaster A.-K."/>
            <person name="Ovreas L."/>
            <person name="Rohde M."/>
            <person name="Galperin M.Y."/>
            <person name="Jogler C."/>
        </authorList>
    </citation>
    <scope>NUCLEOTIDE SEQUENCE [LARGE SCALE GENOMIC DNA]</scope>
    <source>
        <strain evidence="2 3">Pan54</strain>
    </source>
</reference>